<dbReference type="PANTHER" id="PTHR11472:SF34">
    <property type="entry name" value="REGULATOR OF TELOMERE ELONGATION HELICASE 1"/>
    <property type="match status" value="1"/>
</dbReference>
<dbReference type="SMART" id="SM00491">
    <property type="entry name" value="HELICc2"/>
    <property type="match status" value="1"/>
</dbReference>
<dbReference type="GO" id="GO:0005524">
    <property type="term" value="F:ATP binding"/>
    <property type="evidence" value="ECO:0007669"/>
    <property type="project" value="UniProtKB-KW"/>
</dbReference>
<reference evidence="5 6" key="1">
    <citation type="submission" date="2020-10" db="EMBL/GenBank/DDBJ databases">
        <title>Trueperella pecoris sp. nov. isolated from bovine and porcine specimens.</title>
        <authorList>
            <person name="Schoenecker L."/>
            <person name="Schnydrig P."/>
            <person name="Brodard I."/>
            <person name="Thomann A."/>
            <person name="Hemphill A."/>
            <person name="Rodriguez-Campos S."/>
            <person name="Perreten V."/>
            <person name="Jores J."/>
            <person name="Kittl S."/>
        </authorList>
    </citation>
    <scope>NUCLEOTIDE SEQUENCE [LARGE SCALE GENOMIC DNA]</scope>
    <source>
        <strain evidence="5 6">15A0121</strain>
    </source>
</reference>
<organism evidence="5 6">
    <name type="scientific">Trueperella pecoris</name>
    <dbReference type="NCBI Taxonomy" id="2733571"/>
    <lineage>
        <taxon>Bacteria</taxon>
        <taxon>Bacillati</taxon>
        <taxon>Actinomycetota</taxon>
        <taxon>Actinomycetes</taxon>
        <taxon>Actinomycetales</taxon>
        <taxon>Actinomycetaceae</taxon>
        <taxon>Trueperella</taxon>
    </lineage>
</organism>
<protein>
    <submittedName>
        <fullName evidence="5">ATP-dependent DNA helicase</fullName>
    </submittedName>
</protein>
<dbReference type="Proteomes" id="UP000595053">
    <property type="component" value="Chromosome"/>
</dbReference>
<keyword evidence="3" id="KW-0067">ATP-binding</keyword>
<evidence type="ECO:0000256" key="2">
    <source>
        <dbReference type="ARBA" id="ARBA00022801"/>
    </source>
</evidence>
<dbReference type="PANTHER" id="PTHR11472">
    <property type="entry name" value="DNA REPAIR DEAD HELICASE RAD3/XP-D SUBFAMILY MEMBER"/>
    <property type="match status" value="1"/>
</dbReference>
<dbReference type="Pfam" id="PF13307">
    <property type="entry name" value="Helicase_C_2"/>
    <property type="match status" value="1"/>
</dbReference>
<evidence type="ECO:0000313" key="5">
    <source>
        <dbReference type="EMBL" id="QOR46714.1"/>
    </source>
</evidence>
<dbReference type="EMBL" id="CP063213">
    <property type="protein sequence ID" value="QOR46714.1"/>
    <property type="molecule type" value="Genomic_DNA"/>
</dbReference>
<dbReference type="InterPro" id="IPR045028">
    <property type="entry name" value="DinG/Rad3-like"/>
</dbReference>
<evidence type="ECO:0000313" key="6">
    <source>
        <dbReference type="Proteomes" id="UP000595053"/>
    </source>
</evidence>
<dbReference type="GO" id="GO:0003678">
    <property type="term" value="F:DNA helicase activity"/>
    <property type="evidence" value="ECO:0007669"/>
    <property type="project" value="TreeGrafter"/>
</dbReference>
<evidence type="ECO:0000256" key="4">
    <source>
        <dbReference type="ARBA" id="ARBA00038058"/>
    </source>
</evidence>
<sequence length="649" mass="69788">MSEELDPRAVLAHVVEAIGGKPREGQEQMVDAVYEALTSEAHLMVEAGTGTGKSLGYLVPAMVWSALSGQRATISTATLALQRQIIGQDAPAVARAIRSLSGKHVEVALLKGWNNYACLRKVDGGYPEDDALLSRAEGEVGATATGEEVMRAREWALGSDTGDRDDLVPGVSDRAWNQISIPKRECIGERCPLRAECFPQLARVKADEADVVVTNHALLGIQSSGMPVLPESDAFVVDEAHDLVDRVTTQLTRSLAGYDLRSLARMLRQAGLDDEGLPDASDELTEVLAGMNEGRILRVSEPLRDVMARILGKVQSAGEQVSSLSSSNEEANATKQVLRSRITVTAEMCMDFLSDAVEQGKLVAWVSEFNENYTLYLAPLDVSVSIATNLFENTGVVLTSATLKVGGSFDPVAGRVGFTYPSQGPWTGLDVGSPFDAPKQGILYVASHLRAPGRDGYGEGHLQEVLDLIEASKGGALCLFTSKAGAVRAAEYVRERSDLPVLCQGEDQLSTLLEDFAADPSASLFGTLSLWQGVDVPGQTCRLVIIDRIPFPRPDDPLIQARTQAASEAGRNPFMTVSATHAALLLAQGAGRLLRRVDDRGVVAILDSRLRTARYAGFLLASLPNMWRTVDRELVLSALDRLSPQEKAE</sequence>
<keyword evidence="1" id="KW-0547">Nucleotide-binding</keyword>
<keyword evidence="6" id="KW-1185">Reference proteome</keyword>
<keyword evidence="5" id="KW-0347">Helicase</keyword>
<dbReference type="RefSeq" id="WP_193327822.1">
    <property type="nucleotide sequence ID" value="NZ_CP053291.1"/>
</dbReference>
<accession>A0A7M1QZ25</accession>
<dbReference type="Gene3D" id="3.40.50.300">
    <property type="entry name" value="P-loop containing nucleotide triphosphate hydrolases"/>
    <property type="match status" value="2"/>
</dbReference>
<evidence type="ECO:0000256" key="3">
    <source>
        <dbReference type="ARBA" id="ARBA00022840"/>
    </source>
</evidence>
<keyword evidence="2" id="KW-0378">Hydrolase</keyword>
<dbReference type="AlphaFoldDB" id="A0A7M1QZ25"/>
<name>A0A7M1QZ25_9ACTO</name>
<dbReference type="PROSITE" id="PS51193">
    <property type="entry name" value="HELICASE_ATP_BIND_2"/>
    <property type="match status" value="1"/>
</dbReference>
<dbReference type="InterPro" id="IPR006555">
    <property type="entry name" value="ATP-dep_Helicase_C"/>
</dbReference>
<evidence type="ECO:0000256" key="1">
    <source>
        <dbReference type="ARBA" id="ARBA00022741"/>
    </source>
</evidence>
<dbReference type="GO" id="GO:0006139">
    <property type="term" value="P:nucleobase-containing compound metabolic process"/>
    <property type="evidence" value="ECO:0007669"/>
    <property type="project" value="InterPro"/>
</dbReference>
<dbReference type="InterPro" id="IPR027417">
    <property type="entry name" value="P-loop_NTPase"/>
</dbReference>
<gene>
    <name evidence="5" type="ORF">INS88_03840</name>
</gene>
<dbReference type="SUPFAM" id="SSF52540">
    <property type="entry name" value="P-loop containing nucleoside triphosphate hydrolases"/>
    <property type="match status" value="2"/>
</dbReference>
<proteinExistence type="inferred from homology"/>
<accession>A0A8A5U870</accession>
<dbReference type="InterPro" id="IPR014013">
    <property type="entry name" value="Helic_SF1/SF2_ATP-bd_DinG/Rad3"/>
</dbReference>
<comment type="similarity">
    <text evidence="4">Belongs to the helicase family. DinG subfamily.</text>
</comment>
<dbReference type="GO" id="GO:0016818">
    <property type="term" value="F:hydrolase activity, acting on acid anhydrides, in phosphorus-containing anhydrides"/>
    <property type="evidence" value="ECO:0007669"/>
    <property type="project" value="InterPro"/>
</dbReference>
<dbReference type="GO" id="GO:0003676">
    <property type="term" value="F:nucleic acid binding"/>
    <property type="evidence" value="ECO:0007669"/>
    <property type="project" value="InterPro"/>
</dbReference>